<sequence length="73" mass="8366">MYEDFPQPKFYMRSSDWRLIHRASFSLAMVSLLALTIVISYTALTLNNRRQNLKVLGTTTTDSHSTTPKVDSK</sequence>
<proteinExistence type="predicted"/>
<comment type="caution">
    <text evidence="2">The sequence shown here is derived from an EMBL/GenBank/DDBJ whole genome shotgun (WGS) entry which is preliminary data.</text>
</comment>
<feature type="transmembrane region" description="Helical" evidence="1">
    <location>
        <begin position="20"/>
        <end position="44"/>
    </location>
</feature>
<name>A0A1F4ZSQ6_9BACT</name>
<dbReference type="STRING" id="1797263.A2397_01905"/>
<keyword evidence="1" id="KW-0472">Membrane</keyword>
<gene>
    <name evidence="2" type="ORF">A2397_01905</name>
</gene>
<reference evidence="2 3" key="1">
    <citation type="journal article" date="2016" name="Nat. Commun.">
        <title>Thousands of microbial genomes shed light on interconnected biogeochemical processes in an aquifer system.</title>
        <authorList>
            <person name="Anantharaman K."/>
            <person name="Brown C.T."/>
            <person name="Hug L.A."/>
            <person name="Sharon I."/>
            <person name="Castelle C.J."/>
            <person name="Probst A.J."/>
            <person name="Thomas B.C."/>
            <person name="Singh A."/>
            <person name="Wilkins M.J."/>
            <person name="Karaoz U."/>
            <person name="Brodie E.L."/>
            <person name="Williams K.H."/>
            <person name="Hubbard S.S."/>
            <person name="Banfield J.F."/>
        </authorList>
    </citation>
    <scope>NUCLEOTIDE SEQUENCE [LARGE SCALE GENOMIC DNA]</scope>
</reference>
<evidence type="ECO:0000313" key="2">
    <source>
        <dbReference type="EMBL" id="OGD09422.1"/>
    </source>
</evidence>
<evidence type="ECO:0000313" key="3">
    <source>
        <dbReference type="Proteomes" id="UP000176424"/>
    </source>
</evidence>
<evidence type="ECO:0000256" key="1">
    <source>
        <dbReference type="SAM" id="Phobius"/>
    </source>
</evidence>
<organism evidence="2 3">
    <name type="scientific">Candidatus Amesbacteria bacterium RIFOXYB1_FULL_44_23</name>
    <dbReference type="NCBI Taxonomy" id="1797263"/>
    <lineage>
        <taxon>Bacteria</taxon>
        <taxon>Candidatus Amesiibacteriota</taxon>
    </lineage>
</organism>
<protein>
    <submittedName>
        <fullName evidence="2">Uncharacterized protein</fullName>
    </submittedName>
</protein>
<accession>A0A1F4ZSQ6</accession>
<keyword evidence="1" id="KW-1133">Transmembrane helix</keyword>
<dbReference type="AlphaFoldDB" id="A0A1F4ZSQ6"/>
<dbReference type="EMBL" id="MEXR01000032">
    <property type="protein sequence ID" value="OGD09422.1"/>
    <property type="molecule type" value="Genomic_DNA"/>
</dbReference>
<dbReference type="Proteomes" id="UP000176424">
    <property type="component" value="Unassembled WGS sequence"/>
</dbReference>
<keyword evidence="1" id="KW-0812">Transmembrane</keyword>